<dbReference type="RefSeq" id="WP_090981540.1">
    <property type="nucleotide sequence ID" value="NZ_FOJM01000004.1"/>
</dbReference>
<evidence type="ECO:0000313" key="3">
    <source>
        <dbReference type="Proteomes" id="UP000198836"/>
    </source>
</evidence>
<name>A0A1I0SXE0_9SPHI</name>
<proteinExistence type="predicted"/>
<feature type="transmembrane region" description="Helical" evidence="1">
    <location>
        <begin position="90"/>
        <end position="111"/>
    </location>
</feature>
<dbReference type="AlphaFoldDB" id="A0A1I0SXE0"/>
<keyword evidence="1" id="KW-1133">Transmembrane helix</keyword>
<dbReference type="Proteomes" id="UP000198836">
    <property type="component" value="Unassembled WGS sequence"/>
</dbReference>
<evidence type="ECO:0000256" key="1">
    <source>
        <dbReference type="SAM" id="Phobius"/>
    </source>
</evidence>
<organism evidence="2 3">
    <name type="scientific">Pedobacter suwonensis</name>
    <dbReference type="NCBI Taxonomy" id="332999"/>
    <lineage>
        <taxon>Bacteria</taxon>
        <taxon>Pseudomonadati</taxon>
        <taxon>Bacteroidota</taxon>
        <taxon>Sphingobacteriia</taxon>
        <taxon>Sphingobacteriales</taxon>
        <taxon>Sphingobacteriaceae</taxon>
        <taxon>Pedobacter</taxon>
    </lineage>
</organism>
<feature type="transmembrane region" description="Helical" evidence="1">
    <location>
        <begin position="173"/>
        <end position="191"/>
    </location>
</feature>
<evidence type="ECO:0000313" key="2">
    <source>
        <dbReference type="EMBL" id="SFA44194.1"/>
    </source>
</evidence>
<feature type="transmembrane region" description="Helical" evidence="1">
    <location>
        <begin position="12"/>
        <end position="29"/>
    </location>
</feature>
<feature type="transmembrane region" description="Helical" evidence="1">
    <location>
        <begin position="143"/>
        <end position="161"/>
    </location>
</feature>
<protein>
    <recommendedName>
        <fullName evidence="4">Yip1 domain-containing protein</fullName>
    </recommendedName>
</protein>
<keyword evidence="3" id="KW-1185">Reference proteome</keyword>
<dbReference type="STRING" id="332999.SAMN04488511_10451"/>
<reference evidence="3" key="1">
    <citation type="submission" date="2016-10" db="EMBL/GenBank/DDBJ databases">
        <authorList>
            <person name="Varghese N."/>
            <person name="Submissions S."/>
        </authorList>
    </citation>
    <scope>NUCLEOTIDE SEQUENCE [LARGE SCALE GENOMIC DNA]</scope>
    <source>
        <strain evidence="3">DSM 18130</strain>
    </source>
</reference>
<dbReference type="EMBL" id="FOJM01000004">
    <property type="protein sequence ID" value="SFA44194.1"/>
    <property type="molecule type" value="Genomic_DNA"/>
</dbReference>
<sequence length="192" mass="21696">MYHWLNKKVNNYILLVFVVLSTSAAFVWTSNEAGNLQKMISGSDNGYFKVLSNVNNVISFFIPIILLAFFNLTSRIVASILDLKLDLENLNLSIAYAFIPVLISVAAYSILLSNLDTGLLSEGASLSQLSEIYLFGKFTMRDYTYVGYVSWVLFFIIYSFNVNKRCEVELYKAFIICCTPTIIVLLIRALFA</sequence>
<keyword evidence="1" id="KW-0812">Transmembrane</keyword>
<gene>
    <name evidence="2" type="ORF">SAMN04488511_10451</name>
</gene>
<accession>A0A1I0SXE0</accession>
<feature type="transmembrane region" description="Helical" evidence="1">
    <location>
        <begin position="57"/>
        <end position="78"/>
    </location>
</feature>
<dbReference type="OrthoDB" id="9908403at2"/>
<keyword evidence="1" id="KW-0472">Membrane</keyword>
<evidence type="ECO:0008006" key="4">
    <source>
        <dbReference type="Google" id="ProtNLM"/>
    </source>
</evidence>